<gene>
    <name evidence="1" type="ORF">C0V82_02060</name>
</gene>
<keyword evidence="2" id="KW-1185">Reference proteome</keyword>
<name>A0A2K9N7V3_9PROT</name>
<dbReference type="KEGG" id="ncb:C0V82_02060"/>
<organism evidence="1 2">
    <name type="scientific">Niveispirillum cyanobacteriorum</name>
    <dbReference type="NCBI Taxonomy" id="1612173"/>
    <lineage>
        <taxon>Bacteria</taxon>
        <taxon>Pseudomonadati</taxon>
        <taxon>Pseudomonadota</taxon>
        <taxon>Alphaproteobacteria</taxon>
        <taxon>Rhodospirillales</taxon>
        <taxon>Azospirillaceae</taxon>
        <taxon>Niveispirillum</taxon>
    </lineage>
</organism>
<evidence type="ECO:0000313" key="1">
    <source>
        <dbReference type="EMBL" id="AUN29164.1"/>
    </source>
</evidence>
<sequence>MLNGIIELVRFAVITFVASVAANVMVSMVAYVWGRIIRAQGQETMMRGRLARYARIATGLSNRVEARKNTAAGAATHLFTAQREEKALKSRIRELEKSPHRFVRMIGAEQFPNKPYEFLVFNSSVSHQVKRGEKHPFYDNSWAQPCPVHVWARGPEEAKAEFERVYPKASGFKAVFAQALTGAAAPKDSEEGGGVETAGDAEMEPA</sequence>
<protein>
    <submittedName>
        <fullName evidence="1">Uncharacterized protein</fullName>
    </submittedName>
</protein>
<dbReference type="EMBL" id="CP025611">
    <property type="protein sequence ID" value="AUN29164.1"/>
    <property type="molecule type" value="Genomic_DNA"/>
</dbReference>
<evidence type="ECO:0000313" key="2">
    <source>
        <dbReference type="Proteomes" id="UP000234752"/>
    </source>
</evidence>
<dbReference type="Proteomes" id="UP000234752">
    <property type="component" value="Chromosome eg_1"/>
</dbReference>
<dbReference type="RefSeq" id="WP_102110912.1">
    <property type="nucleotide sequence ID" value="NZ_BMGN01000004.1"/>
</dbReference>
<proteinExistence type="predicted"/>
<dbReference type="AlphaFoldDB" id="A0A2K9N7V3"/>
<dbReference type="OrthoDB" id="7358175at2"/>
<reference evidence="1 2" key="1">
    <citation type="submission" date="2017-12" db="EMBL/GenBank/DDBJ databases">
        <title>Genomes of bacteria within cyanobacterial aggregates.</title>
        <authorList>
            <person name="Cai H."/>
        </authorList>
    </citation>
    <scope>NUCLEOTIDE SEQUENCE [LARGE SCALE GENOMIC DNA]</scope>
    <source>
        <strain evidence="1 2">TH16</strain>
    </source>
</reference>
<accession>A0A2K9N7V3</accession>